<dbReference type="EMBL" id="WBVO01000004">
    <property type="protein sequence ID" value="KAB2810341.1"/>
    <property type="molecule type" value="Genomic_DNA"/>
</dbReference>
<dbReference type="PANTHER" id="PTHR44858">
    <property type="entry name" value="TETRATRICOPEPTIDE REPEAT PROTEIN 6"/>
    <property type="match status" value="1"/>
</dbReference>
<feature type="repeat" description="TPR" evidence="3">
    <location>
        <begin position="18"/>
        <end position="51"/>
    </location>
</feature>
<evidence type="ECO:0000313" key="5">
    <source>
        <dbReference type="EMBL" id="KAB2810341.1"/>
    </source>
</evidence>
<dbReference type="Pfam" id="PF13432">
    <property type="entry name" value="TPR_16"/>
    <property type="match status" value="1"/>
</dbReference>
<evidence type="ECO:0000256" key="2">
    <source>
        <dbReference type="ARBA" id="ARBA00022803"/>
    </source>
</evidence>
<dbReference type="OrthoDB" id="9763354at2"/>
<evidence type="ECO:0000256" key="4">
    <source>
        <dbReference type="SAM" id="SignalP"/>
    </source>
</evidence>
<dbReference type="InterPro" id="IPR011990">
    <property type="entry name" value="TPR-like_helical_dom_sf"/>
</dbReference>
<dbReference type="Proteomes" id="UP000468650">
    <property type="component" value="Unassembled WGS sequence"/>
</dbReference>
<dbReference type="RefSeq" id="WP_151667130.1">
    <property type="nucleotide sequence ID" value="NZ_WBVO01000004.1"/>
</dbReference>
<comment type="caution">
    <text evidence="5">The sequence shown here is derived from an EMBL/GenBank/DDBJ whole genome shotgun (WGS) entry which is preliminary data.</text>
</comment>
<dbReference type="AlphaFoldDB" id="A0A6N6RJ39"/>
<evidence type="ECO:0000313" key="6">
    <source>
        <dbReference type="Proteomes" id="UP000468650"/>
    </source>
</evidence>
<accession>A0A6N6RJ39</accession>
<keyword evidence="4" id="KW-0732">Signal</keyword>
<dbReference type="PROSITE" id="PS50005">
    <property type="entry name" value="TPR"/>
    <property type="match status" value="1"/>
</dbReference>
<dbReference type="SUPFAM" id="SSF48452">
    <property type="entry name" value="TPR-like"/>
    <property type="match status" value="3"/>
</dbReference>
<dbReference type="InterPro" id="IPR050498">
    <property type="entry name" value="Ycf3"/>
</dbReference>
<organism evidence="5 6">
    <name type="scientific">Phaeocystidibacter luteus</name>
    <dbReference type="NCBI Taxonomy" id="911197"/>
    <lineage>
        <taxon>Bacteria</taxon>
        <taxon>Pseudomonadati</taxon>
        <taxon>Bacteroidota</taxon>
        <taxon>Flavobacteriia</taxon>
        <taxon>Flavobacteriales</taxon>
        <taxon>Phaeocystidibacteraceae</taxon>
        <taxon>Phaeocystidibacter</taxon>
    </lineage>
</organism>
<sequence>MNKFLIAIICLFSLSTNAQVKRQLAEQAMEEGRFEEALNDWEDLYEKQPNDFYYQQIVACFIQLEEYGDATDFIEDHIDEQPARAELYRIDLGYIHLVDKDTAAAEDEFNRVLEAVYRQPGLAYQYSERFKKWGIFKFALATLETAERGNPNMSFDQQKALLYAEMGMLEEMYIAYLDALARNPNFLASYQNVIRFNMNRDGNIPKSDVLKREIIGRIQDGEGISFNRLLIWVLTQEGEYGQAFRQLKALYRREEVQAFELFSLAQSAQVAKAYDDAIQIYAYLETLGNNTPFYADAVWGEMSCKKSMLIANGASREEFLQLNTEMKGAAEGLRASSTLPNLLLANAELQFLQLQEPDSALRTLEKALSVSPEKSAIHAESMLLRGDIELAIGLPYDAILTYSQVEADFESALLGQDARFRKARVAFYTGDFEWALTMFDVLKKSTSKLISNDALRLSLLIKDNAALDTTYLMLERYASALLYQTQNRYDEALSTLDTLDKLIAFTSDHPLHDESMYTRATIFNARGEHLQAAQLFEEIEAKFPKELLADEALIRAARIYQHELMDLDKAKALYEKVLLQHNNSIYAEEARSAFRKLRGDLNS</sequence>
<gene>
    <name evidence="5" type="ORF">F8C67_07070</name>
</gene>
<keyword evidence="1" id="KW-0677">Repeat</keyword>
<dbReference type="SMART" id="SM00028">
    <property type="entry name" value="TPR"/>
    <property type="match status" value="4"/>
</dbReference>
<dbReference type="InterPro" id="IPR019734">
    <property type="entry name" value="TPR_rpt"/>
</dbReference>
<dbReference type="Gene3D" id="1.25.40.10">
    <property type="entry name" value="Tetratricopeptide repeat domain"/>
    <property type="match status" value="3"/>
</dbReference>
<protein>
    <submittedName>
        <fullName evidence="5">Tetratricopeptide repeat protein</fullName>
    </submittedName>
</protein>
<keyword evidence="2 3" id="KW-0802">TPR repeat</keyword>
<dbReference type="PANTHER" id="PTHR44858:SF1">
    <property type="entry name" value="UDP-N-ACETYLGLUCOSAMINE--PEPTIDE N-ACETYLGLUCOSAMINYLTRANSFERASE SPINDLY-RELATED"/>
    <property type="match status" value="1"/>
</dbReference>
<keyword evidence="6" id="KW-1185">Reference proteome</keyword>
<feature type="signal peptide" evidence="4">
    <location>
        <begin position="1"/>
        <end position="18"/>
    </location>
</feature>
<name>A0A6N6RJ39_9FLAO</name>
<evidence type="ECO:0000256" key="3">
    <source>
        <dbReference type="PROSITE-ProRule" id="PRU00339"/>
    </source>
</evidence>
<feature type="chain" id="PRO_5026857768" evidence="4">
    <location>
        <begin position="19"/>
        <end position="603"/>
    </location>
</feature>
<evidence type="ECO:0000256" key="1">
    <source>
        <dbReference type="ARBA" id="ARBA00022737"/>
    </source>
</evidence>
<proteinExistence type="predicted"/>
<reference evidence="5 6" key="1">
    <citation type="submission" date="2019-09" db="EMBL/GenBank/DDBJ databases">
        <title>Genomes of family Cryomorphaceae.</title>
        <authorList>
            <person name="Bowman J.P."/>
        </authorList>
    </citation>
    <scope>NUCLEOTIDE SEQUENCE [LARGE SCALE GENOMIC DNA]</scope>
    <source>
        <strain evidence="5 6">LMG 25704</strain>
    </source>
</reference>